<dbReference type="Proteomes" id="UP001163324">
    <property type="component" value="Chromosome 6"/>
</dbReference>
<gene>
    <name evidence="1" type="ORF">N3K66_006375</name>
</gene>
<organism evidence="1 2">
    <name type="scientific">Trichothecium roseum</name>
    <dbReference type="NCBI Taxonomy" id="47278"/>
    <lineage>
        <taxon>Eukaryota</taxon>
        <taxon>Fungi</taxon>
        <taxon>Dikarya</taxon>
        <taxon>Ascomycota</taxon>
        <taxon>Pezizomycotina</taxon>
        <taxon>Sordariomycetes</taxon>
        <taxon>Hypocreomycetidae</taxon>
        <taxon>Hypocreales</taxon>
        <taxon>Hypocreales incertae sedis</taxon>
        <taxon>Trichothecium</taxon>
    </lineage>
</organism>
<evidence type="ECO:0000313" key="2">
    <source>
        <dbReference type="Proteomes" id="UP001163324"/>
    </source>
</evidence>
<protein>
    <submittedName>
        <fullName evidence="1">Uncharacterized protein</fullName>
    </submittedName>
</protein>
<comment type="caution">
    <text evidence="1">The sequence shown here is derived from an EMBL/GenBank/DDBJ whole genome shotgun (WGS) entry which is preliminary data.</text>
</comment>
<accession>A0ACC0UWV5</accession>
<name>A0ACC0UWV5_9HYPO</name>
<sequence>MSTVKAITVVPEGKIPIIADLPRPQLAPDSVIVKTKAVAVNPTDWKHIYGGGTQPGSRVGCDFAGVVEEVGANVTNFKKGDRIAGMTHGSNAMNHETGAFAEYILTKAAVQIHIPDDVSFEEAATFGVSMHTIGQGMYKAMGLPRPPASPSNPPTTLLIQGGSTSTGLYGIQFAKASGLHVIATSSPHNHELLRSLGADAVFDYRDPDCGKKINEYTQNKLVYAWDTAGGEELCVAALSTTEKAYLGAINHPVERPAAAGDNVTGPVFTLAYEIAGETFVAGGREWPAKPDEMQHAKELVPVFERLLREGKVKPIKPEVNRGGSGLEGVLHGIEQLRDGKVSGTKLVYTM</sequence>
<evidence type="ECO:0000313" key="1">
    <source>
        <dbReference type="EMBL" id="KAI9898015.1"/>
    </source>
</evidence>
<reference evidence="1" key="1">
    <citation type="submission" date="2022-10" db="EMBL/GenBank/DDBJ databases">
        <title>Complete Genome of Trichothecium roseum strain YXFP-22015, a Plant Pathogen Isolated from Citrus.</title>
        <authorList>
            <person name="Wang Y."/>
            <person name="Zhu L."/>
        </authorList>
    </citation>
    <scope>NUCLEOTIDE SEQUENCE</scope>
    <source>
        <strain evidence="1">YXFP-22015</strain>
    </source>
</reference>
<keyword evidence="2" id="KW-1185">Reference proteome</keyword>
<proteinExistence type="predicted"/>
<dbReference type="EMBL" id="CM047945">
    <property type="protein sequence ID" value="KAI9898015.1"/>
    <property type="molecule type" value="Genomic_DNA"/>
</dbReference>